<evidence type="ECO:0000313" key="7">
    <source>
        <dbReference type="Proteomes" id="UP000559256"/>
    </source>
</evidence>
<dbReference type="InterPro" id="IPR033433">
    <property type="entry name" value="GtaA_N"/>
</dbReference>
<feature type="chain" id="PRO_5034568284" description="DUF1793-domain-containing protein" evidence="3">
    <location>
        <begin position="34"/>
        <end position="838"/>
    </location>
</feature>
<feature type="signal peptide" evidence="3">
    <location>
        <begin position="1"/>
        <end position="33"/>
    </location>
</feature>
<feature type="transmembrane region" description="Helical" evidence="2">
    <location>
        <begin position="711"/>
        <end position="734"/>
    </location>
</feature>
<keyword evidence="2" id="KW-0472">Membrane</keyword>
<dbReference type="InterPro" id="IPR052743">
    <property type="entry name" value="Glutaminase_GtaA"/>
</dbReference>
<dbReference type="PANTHER" id="PTHR31987:SF1">
    <property type="entry name" value="GLUTAMINASE A"/>
    <property type="match status" value="1"/>
</dbReference>
<evidence type="ECO:0000256" key="3">
    <source>
        <dbReference type="SAM" id="SignalP"/>
    </source>
</evidence>
<dbReference type="OrthoDB" id="3918848at2759"/>
<feature type="region of interest" description="Disordered" evidence="1">
    <location>
        <begin position="783"/>
        <end position="813"/>
    </location>
</feature>
<sequence length="838" mass="91238">MASFPPHTPISPFPMHFPIVIILCVLLNPLVYSQSTSGGFSLARYPLAVRSSYLNTWTGPPSGNPPTPANTSSPKHWSGQNIGWYGVVRIDGILWEWLGNPGASGVAPITNVATIQNRVITPTRTVFELSAGLMTLNITFFSPIETQDLSQQSLPFTYLSFECQSSDGDAHEIEVYSDIYAELVSGNRTQGVQWSVTSSSSSIIHITNLSTPSPLEEFYDQAQDGTVYYAMQKNHTHASNSDFILTVNLGTISSTTKPVVWGLGVVRDPITQYPTEDATRRPYFLSGGKGIIDVIDFFLQDYDNAVKRADALDSQILADATAASPNNNSYYHLLSLVARQVMAGIDFTFLDKTETGLANVKAFMKNTGWDRSMNSVPTLYGSFPAILYLNATWGGYLLESLLDYQNTSTYANKYAAPDLGSLYPKIVTRNIVDNTASQFSVQNSASMLMMVYAHARATGDGSLIGKYYTLLRTWTDYLIKTLFDTQSQLSTDNLLPASTKLAMKGIIGIGAMSQMSKVLGNDQDSKNYADNASSFASQWKSKALQSGSNSIKTSYADPSSYALMYDLYMDLLLQTELFDQEVYSIQATFLRDSGTGGTYGFPIDSSGNLTSSFNLMFLAGAMSKIDELMASSLMTSVFARAALQDSTTFQDEYMFPVSYDVHTGSGNASGIVSPIQGACFSLLALALPNQTITAPGIDSSPSPSPRSKKGVIAGAVVGSVLGVAILVRAALLLVRLRGRKGGEEQQQMMDITPFNLIEAATRQQTQRGDRKLFPDSVISSQGINGKYAGTDSISHRDSESGGSGESQRQWREAVEGLRREIEEMRQGRYEAPPSYIST</sequence>
<feature type="domain" description="Glutaminase A N-terminal" evidence="5">
    <location>
        <begin position="245"/>
        <end position="319"/>
    </location>
</feature>
<accession>A0A8H5FNI2</accession>
<evidence type="ECO:0000259" key="4">
    <source>
        <dbReference type="Pfam" id="PF16335"/>
    </source>
</evidence>
<dbReference type="InterPro" id="IPR008928">
    <property type="entry name" value="6-hairpin_glycosidase_sf"/>
</dbReference>
<dbReference type="AlphaFoldDB" id="A0A8H5FNI2"/>
<keyword evidence="7" id="KW-1185">Reference proteome</keyword>
<evidence type="ECO:0000256" key="1">
    <source>
        <dbReference type="SAM" id="MobiDB-lite"/>
    </source>
</evidence>
<gene>
    <name evidence="6" type="ORF">D9758_016510</name>
</gene>
<feature type="domain" description="Glutaminase A N-terminal" evidence="5">
    <location>
        <begin position="123"/>
        <end position="242"/>
    </location>
</feature>
<reference evidence="6 7" key="1">
    <citation type="journal article" date="2020" name="ISME J.">
        <title>Uncovering the hidden diversity of litter-decomposition mechanisms in mushroom-forming fungi.</title>
        <authorList>
            <person name="Floudas D."/>
            <person name="Bentzer J."/>
            <person name="Ahren D."/>
            <person name="Johansson T."/>
            <person name="Persson P."/>
            <person name="Tunlid A."/>
        </authorList>
    </citation>
    <scope>NUCLEOTIDE SEQUENCE [LARGE SCALE GENOMIC DNA]</scope>
    <source>
        <strain evidence="6 7">CBS 291.85</strain>
    </source>
</reference>
<comment type="caution">
    <text evidence="6">The sequence shown here is derived from an EMBL/GenBank/DDBJ whole genome shotgun (WGS) entry which is preliminary data.</text>
</comment>
<dbReference type="PANTHER" id="PTHR31987">
    <property type="entry name" value="GLUTAMINASE A-RELATED"/>
    <property type="match status" value="1"/>
</dbReference>
<dbReference type="Gene3D" id="1.50.10.10">
    <property type="match status" value="1"/>
</dbReference>
<dbReference type="Pfam" id="PF17168">
    <property type="entry name" value="DUF5127"/>
    <property type="match status" value="2"/>
</dbReference>
<dbReference type="InterPro" id="IPR032514">
    <property type="entry name" value="GtaA_central"/>
</dbReference>
<dbReference type="GO" id="GO:0003824">
    <property type="term" value="F:catalytic activity"/>
    <property type="evidence" value="ECO:0007669"/>
    <property type="project" value="UniProtKB-ARBA"/>
</dbReference>
<dbReference type="SUPFAM" id="SSF48208">
    <property type="entry name" value="Six-hairpin glycosidases"/>
    <property type="match status" value="1"/>
</dbReference>
<keyword evidence="2" id="KW-1133">Transmembrane helix</keyword>
<dbReference type="Proteomes" id="UP000559256">
    <property type="component" value="Unassembled WGS sequence"/>
</dbReference>
<dbReference type="EMBL" id="JAACJM010000135">
    <property type="protein sequence ID" value="KAF5343720.1"/>
    <property type="molecule type" value="Genomic_DNA"/>
</dbReference>
<dbReference type="Pfam" id="PF16335">
    <property type="entry name" value="GtaA_6_Hairpin"/>
    <property type="match status" value="1"/>
</dbReference>
<protein>
    <recommendedName>
        <fullName evidence="8">DUF1793-domain-containing protein</fullName>
    </recommendedName>
</protein>
<evidence type="ECO:0000313" key="6">
    <source>
        <dbReference type="EMBL" id="KAF5343720.1"/>
    </source>
</evidence>
<keyword evidence="3" id="KW-0732">Signal</keyword>
<feature type="domain" description="Glutaminase A central" evidence="4">
    <location>
        <begin position="328"/>
        <end position="683"/>
    </location>
</feature>
<evidence type="ECO:0008006" key="8">
    <source>
        <dbReference type="Google" id="ProtNLM"/>
    </source>
</evidence>
<name>A0A8H5FNI2_9AGAR</name>
<evidence type="ECO:0000259" key="5">
    <source>
        <dbReference type="Pfam" id="PF17168"/>
    </source>
</evidence>
<proteinExistence type="predicted"/>
<organism evidence="6 7">
    <name type="scientific">Tetrapyrgos nigripes</name>
    <dbReference type="NCBI Taxonomy" id="182062"/>
    <lineage>
        <taxon>Eukaryota</taxon>
        <taxon>Fungi</taxon>
        <taxon>Dikarya</taxon>
        <taxon>Basidiomycota</taxon>
        <taxon>Agaricomycotina</taxon>
        <taxon>Agaricomycetes</taxon>
        <taxon>Agaricomycetidae</taxon>
        <taxon>Agaricales</taxon>
        <taxon>Marasmiineae</taxon>
        <taxon>Marasmiaceae</taxon>
        <taxon>Tetrapyrgos</taxon>
    </lineage>
</organism>
<dbReference type="InterPro" id="IPR012341">
    <property type="entry name" value="6hp_glycosidase-like_sf"/>
</dbReference>
<evidence type="ECO:0000256" key="2">
    <source>
        <dbReference type="SAM" id="Phobius"/>
    </source>
</evidence>
<keyword evidence="2" id="KW-0812">Transmembrane</keyword>
<dbReference type="GO" id="GO:0005975">
    <property type="term" value="P:carbohydrate metabolic process"/>
    <property type="evidence" value="ECO:0007669"/>
    <property type="project" value="InterPro"/>
</dbReference>